<dbReference type="InterPro" id="IPR050303">
    <property type="entry name" value="GatZ_KbaZ_carbometab"/>
</dbReference>
<dbReference type="PROSITE" id="PS51106">
    <property type="entry name" value="PTS_EIIC_TYPE_4"/>
    <property type="match status" value="1"/>
</dbReference>
<keyword evidence="3" id="KW-1003">Cell membrane</keyword>
<evidence type="ECO:0000256" key="7">
    <source>
        <dbReference type="ARBA" id="ARBA00022989"/>
    </source>
</evidence>
<gene>
    <name evidence="10" type="ORF">NVS32_00200</name>
</gene>
<protein>
    <submittedName>
        <fullName evidence="10">PTS sugar transporter subunit IIC</fullName>
    </submittedName>
</protein>
<evidence type="ECO:0000313" key="10">
    <source>
        <dbReference type="EMBL" id="MCR9035381.1"/>
    </source>
</evidence>
<evidence type="ECO:0000256" key="3">
    <source>
        <dbReference type="ARBA" id="ARBA00022475"/>
    </source>
</evidence>
<comment type="subcellular location">
    <subcellularLocation>
        <location evidence="1">Cell membrane</location>
        <topology evidence="1">Multi-pass membrane protein</topology>
    </subcellularLocation>
</comment>
<evidence type="ECO:0000256" key="6">
    <source>
        <dbReference type="ARBA" id="ARBA00022692"/>
    </source>
</evidence>
<keyword evidence="2" id="KW-0813">Transport</keyword>
<reference evidence="10 11" key="1">
    <citation type="submission" date="2022-08" db="EMBL/GenBank/DDBJ databases">
        <title>Tractidigestivibacter montrealensis type strain KD21.</title>
        <authorList>
            <person name="Diop K."/>
            <person name="Richard C."/>
            <person name="Routy B."/>
        </authorList>
    </citation>
    <scope>NUCLEOTIDE SEQUENCE [LARGE SCALE GENOMIC DNA]</scope>
    <source>
        <strain evidence="10 11">KD21</strain>
    </source>
</reference>
<feature type="transmembrane region" description="Helical" evidence="9">
    <location>
        <begin position="143"/>
        <end position="168"/>
    </location>
</feature>
<evidence type="ECO:0000313" key="11">
    <source>
        <dbReference type="Proteomes" id="UP001204320"/>
    </source>
</evidence>
<evidence type="ECO:0000256" key="2">
    <source>
        <dbReference type="ARBA" id="ARBA00022448"/>
    </source>
</evidence>
<feature type="transmembrane region" description="Helical" evidence="9">
    <location>
        <begin position="212"/>
        <end position="237"/>
    </location>
</feature>
<dbReference type="Pfam" id="PF03609">
    <property type="entry name" value="EII-Sor"/>
    <property type="match status" value="1"/>
</dbReference>
<sequence>MLWKTFLVGLVAFIGYCDHVTGKSMLQRPVVMGPLVGIALGDFQTGLAVGGTLELAFMGNMAIGAAIPPEITAGGVLGTAFAITSGSGAEVAVALALPIATLALLIKNLFYLIIRPQFMLHTADKFAAEGNVDGVSLMHDLGYWLYVIVMTLACAISFYVGSPVIEALIAAVPQFIMDGISIAAGILPALGFAMLANMLINDKVAPWFAVGFLLSAYLNIPVLGLALLGGVVTLLILRSNGTQAQPAVATDDEEDF</sequence>
<feature type="transmembrane region" description="Helical" evidence="9">
    <location>
        <begin position="180"/>
        <end position="200"/>
    </location>
</feature>
<keyword evidence="6 9" id="KW-0812">Transmembrane</keyword>
<dbReference type="RefSeq" id="WP_258498184.1">
    <property type="nucleotide sequence ID" value="NZ_JANSKA010000001.1"/>
</dbReference>
<evidence type="ECO:0000256" key="4">
    <source>
        <dbReference type="ARBA" id="ARBA00022597"/>
    </source>
</evidence>
<proteinExistence type="predicted"/>
<dbReference type="PANTHER" id="PTHR32502:SF8">
    <property type="entry name" value="N-ACETYLGALACTOSAMINE PERMEASE IIC COMPONENT 1"/>
    <property type="match status" value="1"/>
</dbReference>
<dbReference type="Proteomes" id="UP001204320">
    <property type="component" value="Unassembled WGS sequence"/>
</dbReference>
<evidence type="ECO:0000256" key="5">
    <source>
        <dbReference type="ARBA" id="ARBA00022683"/>
    </source>
</evidence>
<keyword evidence="4 10" id="KW-0762">Sugar transport</keyword>
<organism evidence="10 11">
    <name type="scientific">Tractidigestivibacter montrealensis</name>
    <dbReference type="NCBI Taxonomy" id="2972466"/>
    <lineage>
        <taxon>Bacteria</taxon>
        <taxon>Bacillati</taxon>
        <taxon>Actinomycetota</taxon>
        <taxon>Coriobacteriia</taxon>
        <taxon>Coriobacteriales</taxon>
        <taxon>Atopobiaceae</taxon>
        <taxon>Tractidigestivibacter</taxon>
    </lineage>
</organism>
<dbReference type="PANTHER" id="PTHR32502">
    <property type="entry name" value="N-ACETYLGALACTOSAMINE PERMEASE II COMPONENT-RELATED"/>
    <property type="match status" value="1"/>
</dbReference>
<evidence type="ECO:0000256" key="8">
    <source>
        <dbReference type="ARBA" id="ARBA00023136"/>
    </source>
</evidence>
<comment type="caution">
    <text evidence="10">The sequence shown here is derived from an EMBL/GenBank/DDBJ whole genome shotgun (WGS) entry which is preliminary data.</text>
</comment>
<keyword evidence="7 9" id="KW-1133">Transmembrane helix</keyword>
<keyword evidence="11" id="KW-1185">Reference proteome</keyword>
<evidence type="ECO:0000256" key="1">
    <source>
        <dbReference type="ARBA" id="ARBA00004651"/>
    </source>
</evidence>
<keyword evidence="8 9" id="KW-0472">Membrane</keyword>
<keyword evidence="5" id="KW-0598">Phosphotransferase system</keyword>
<feature type="transmembrane region" description="Helical" evidence="9">
    <location>
        <begin position="61"/>
        <end position="84"/>
    </location>
</feature>
<dbReference type="EMBL" id="JANSKA010000001">
    <property type="protein sequence ID" value="MCR9035381.1"/>
    <property type="molecule type" value="Genomic_DNA"/>
</dbReference>
<evidence type="ECO:0000256" key="9">
    <source>
        <dbReference type="SAM" id="Phobius"/>
    </source>
</evidence>
<feature type="transmembrane region" description="Helical" evidence="9">
    <location>
        <begin position="91"/>
        <end position="114"/>
    </location>
</feature>
<name>A0ABT1Z594_9ACTN</name>
<accession>A0ABT1Z594</accession>
<dbReference type="InterPro" id="IPR004700">
    <property type="entry name" value="PTS_IIC_man"/>
</dbReference>